<dbReference type="Pfam" id="PF10442">
    <property type="entry name" value="FIST_C"/>
    <property type="match status" value="1"/>
</dbReference>
<reference evidence="3 4" key="1">
    <citation type="submission" date="2020-08" db="EMBL/GenBank/DDBJ databases">
        <title>Genome public.</title>
        <authorList>
            <person name="Liu C."/>
            <person name="Sun Q."/>
        </authorList>
    </citation>
    <scope>NUCLEOTIDE SEQUENCE [LARGE SCALE GENOMIC DNA]</scope>
    <source>
        <strain evidence="3 4">BX0805</strain>
    </source>
</reference>
<proteinExistence type="predicted"/>
<dbReference type="RefSeq" id="WP_186982694.1">
    <property type="nucleotide sequence ID" value="NZ_JACOQH010000011.1"/>
</dbReference>
<dbReference type="SMART" id="SM01204">
    <property type="entry name" value="FIST_C"/>
    <property type="match status" value="1"/>
</dbReference>
<dbReference type="Pfam" id="PF08495">
    <property type="entry name" value="FIST"/>
    <property type="match status" value="1"/>
</dbReference>
<evidence type="ECO:0000313" key="3">
    <source>
        <dbReference type="EMBL" id="MBC5754831.1"/>
    </source>
</evidence>
<gene>
    <name evidence="3" type="ORF">H8Z76_12575</name>
</gene>
<dbReference type="InterPro" id="IPR013702">
    <property type="entry name" value="FIST_domain_N"/>
</dbReference>
<evidence type="ECO:0000313" key="4">
    <source>
        <dbReference type="Proteomes" id="UP000621540"/>
    </source>
</evidence>
<evidence type="ECO:0000259" key="2">
    <source>
        <dbReference type="SMART" id="SM01204"/>
    </source>
</evidence>
<dbReference type="EMBL" id="JACOQH010000011">
    <property type="protein sequence ID" value="MBC5754831.1"/>
    <property type="molecule type" value="Genomic_DNA"/>
</dbReference>
<organism evidence="3 4">
    <name type="scientific">Roseburia yibonii</name>
    <dbReference type="NCBI Taxonomy" id="2763063"/>
    <lineage>
        <taxon>Bacteria</taxon>
        <taxon>Bacillati</taxon>
        <taxon>Bacillota</taxon>
        <taxon>Clostridia</taxon>
        <taxon>Lachnospirales</taxon>
        <taxon>Lachnospiraceae</taxon>
        <taxon>Roseburia</taxon>
    </lineage>
</organism>
<dbReference type="InterPro" id="IPR019494">
    <property type="entry name" value="FIST_C"/>
</dbReference>
<feature type="domain" description="FIST C-domain" evidence="2">
    <location>
        <begin position="219"/>
        <end position="349"/>
    </location>
</feature>
<name>A0ABR7ID27_9FIRM</name>
<accession>A0ABR7ID27</accession>
<dbReference type="SMART" id="SM00897">
    <property type="entry name" value="FIST"/>
    <property type="match status" value="1"/>
</dbReference>
<dbReference type="PANTHER" id="PTHR40252:SF2">
    <property type="entry name" value="BLR0328 PROTEIN"/>
    <property type="match status" value="1"/>
</dbReference>
<comment type="caution">
    <text evidence="3">The sequence shown here is derived from an EMBL/GenBank/DDBJ whole genome shotgun (WGS) entry which is preliminary data.</text>
</comment>
<dbReference type="Proteomes" id="UP000621540">
    <property type="component" value="Unassembled WGS sequence"/>
</dbReference>
<evidence type="ECO:0000259" key="1">
    <source>
        <dbReference type="SMART" id="SM00897"/>
    </source>
</evidence>
<protein>
    <submittedName>
        <fullName evidence="3">FIST C-terminal domain-containing protein</fullName>
    </submittedName>
</protein>
<keyword evidence="4" id="KW-1185">Reference proteome</keyword>
<dbReference type="PANTHER" id="PTHR40252">
    <property type="entry name" value="BLR0328 PROTEIN"/>
    <property type="match status" value="1"/>
</dbReference>
<sequence length="362" mass="39477">MKAFVGTGHGSPKDAVAQATQGLSAPQAILFMAPYDMAGEVAALLMAAYPDTPSIGTIGTKLVNGQVSDTNVAVLGLFEDAKTSLGVIEHISACPVACAGEIERRISQVSPGRDDTVCIEYCTGAEEKLVTTFTACFEKKGIKLAGGTVFGVPDGKKPVVAYNGRLYEDACVYAIIKNTTGKVRVYKENIYEKQSAQSHFATRVDVSRKALMELDGRPAAEVYSKELGVPRDKIVDNVLVNPMGRAVGDQVFISSMMGMEPDGTLVNYKRINKNDCIYFLSLGDYKETEQRTREQIKSEMPRISLVLSVDCIYRYLLYEKEGYFNTYAKDMASLGKHMGVVGGGEQYNNQHVNQTMVCAVFE</sequence>
<feature type="domain" description="FIST" evidence="1">
    <location>
        <begin position="25"/>
        <end position="218"/>
    </location>
</feature>